<evidence type="ECO:0000313" key="13">
    <source>
        <dbReference type="EMBL" id="GLR67521.1"/>
    </source>
</evidence>
<feature type="compositionally biased region" description="Low complexity" evidence="9">
    <location>
        <begin position="291"/>
        <end position="305"/>
    </location>
</feature>
<proteinExistence type="inferred from homology"/>
<keyword evidence="5 10" id="KW-0812">Transmembrane</keyword>
<dbReference type="PANTHER" id="PTHR30046">
    <property type="entry name" value="FLAGELLAR M-RING PROTEIN"/>
    <property type="match status" value="1"/>
</dbReference>
<evidence type="ECO:0000259" key="12">
    <source>
        <dbReference type="Pfam" id="PF08345"/>
    </source>
</evidence>
<keyword evidence="6 10" id="KW-1133">Transmembrane helix</keyword>
<dbReference type="InterPro" id="IPR006182">
    <property type="entry name" value="FliF_N_dom"/>
</dbReference>
<comment type="subcellular location">
    <subcellularLocation>
        <location evidence="1">Bacterial flagellum basal body</location>
    </subcellularLocation>
    <subcellularLocation>
        <location evidence="2">Cell membrane</location>
        <topology evidence="2">Multi-pass membrane protein</topology>
    </subcellularLocation>
</comment>
<evidence type="ECO:0000256" key="5">
    <source>
        <dbReference type="ARBA" id="ARBA00022692"/>
    </source>
</evidence>
<dbReference type="Pfam" id="PF01514">
    <property type="entry name" value="YscJ_FliF"/>
    <property type="match status" value="1"/>
</dbReference>
<feature type="transmembrane region" description="Helical" evidence="10">
    <location>
        <begin position="21"/>
        <end position="39"/>
    </location>
</feature>
<sequence>MPSGREILHQLRTQAARLPKIFWAAGGVIAVSFAVVVWLEMAGPPYVVLDEGLSPADGGKVIAQLQKLGIPYQLQAAGNIILVPAPQLAQARLQLGEAQVPGSDVSTAWAQLENAPMTASDLAQSTMAVQALELTLQQSIQSLNGIHSAQVFLALPPETPFLADQPKPTGSVIIQADDATAQSQGEAIANLVAGAVPGLSASQVTVETTSGVTVYPAGDNMTTGSQFATVAQVETTAAARIAGLLIPLVGAGNFQTDVAANLDFTQEHIHQISYGPTHLVAHELSTQSSQSGASSAAIGIPGALSNEPPSPTTATPPAAGAAAAPAAPAPPQQTSSNLDQTYVTDQSESDITNPGWTVKSVAVSVVLNKAALGAVTIDQVKAAISGAFAYPKVTVNVLSAAFQKPAPTLSSGVLAQLAVPLTHGLLEVLAAAALLFGLALPVGRRIGTLNIQSLLPSPPQRPLPVALPPRDFSDLREQAGGNIPGVARLLQNWAEENE</sequence>
<evidence type="ECO:0000256" key="9">
    <source>
        <dbReference type="SAM" id="MobiDB-lite"/>
    </source>
</evidence>
<protein>
    <submittedName>
        <fullName evidence="13">Flagellar M-ring protein</fullName>
    </submittedName>
</protein>
<evidence type="ECO:0000256" key="4">
    <source>
        <dbReference type="ARBA" id="ARBA00022475"/>
    </source>
</evidence>
<name>A0ABQ6A4Z7_9PROT</name>
<reference evidence="14" key="1">
    <citation type="journal article" date="2019" name="Int. J. Syst. Evol. Microbiol.">
        <title>The Global Catalogue of Microorganisms (GCM) 10K type strain sequencing project: providing services to taxonomists for standard genome sequencing and annotation.</title>
        <authorList>
            <consortium name="The Broad Institute Genomics Platform"/>
            <consortium name="The Broad Institute Genome Sequencing Center for Infectious Disease"/>
            <person name="Wu L."/>
            <person name="Ma J."/>
        </authorList>
    </citation>
    <scope>NUCLEOTIDE SEQUENCE [LARGE SCALE GENOMIC DNA]</scope>
    <source>
        <strain evidence="14">NBRC 112502</strain>
    </source>
</reference>
<feature type="domain" description="Flagellar M-ring N-terminal" evidence="11">
    <location>
        <begin position="43"/>
        <end position="211"/>
    </location>
</feature>
<keyword evidence="8" id="KW-0975">Bacterial flagellum</keyword>
<evidence type="ECO:0000313" key="14">
    <source>
        <dbReference type="Proteomes" id="UP001156641"/>
    </source>
</evidence>
<evidence type="ECO:0000256" key="7">
    <source>
        <dbReference type="ARBA" id="ARBA00023136"/>
    </source>
</evidence>
<keyword evidence="13" id="KW-0966">Cell projection</keyword>
<feature type="region of interest" description="Disordered" evidence="9">
    <location>
        <begin position="291"/>
        <end position="337"/>
    </location>
</feature>
<dbReference type="NCBIfam" id="TIGR00206">
    <property type="entry name" value="fliF"/>
    <property type="match status" value="1"/>
</dbReference>
<evidence type="ECO:0000256" key="8">
    <source>
        <dbReference type="ARBA" id="ARBA00023143"/>
    </source>
</evidence>
<accession>A0ABQ6A4Z7</accession>
<dbReference type="InterPro" id="IPR045851">
    <property type="entry name" value="AMP-bd_C_sf"/>
</dbReference>
<evidence type="ECO:0000256" key="10">
    <source>
        <dbReference type="SAM" id="Phobius"/>
    </source>
</evidence>
<organism evidence="13 14">
    <name type="scientific">Acidocella aquatica</name>
    <dbReference type="NCBI Taxonomy" id="1922313"/>
    <lineage>
        <taxon>Bacteria</taxon>
        <taxon>Pseudomonadati</taxon>
        <taxon>Pseudomonadota</taxon>
        <taxon>Alphaproteobacteria</taxon>
        <taxon>Acetobacterales</taxon>
        <taxon>Acidocellaceae</taxon>
        <taxon>Acidocella</taxon>
    </lineage>
</organism>
<dbReference type="EMBL" id="BSOS01000067">
    <property type="protein sequence ID" value="GLR67521.1"/>
    <property type="molecule type" value="Genomic_DNA"/>
</dbReference>
<dbReference type="PANTHER" id="PTHR30046:SF0">
    <property type="entry name" value="FLAGELLAR M-RING PROTEIN"/>
    <property type="match status" value="1"/>
</dbReference>
<comment type="caution">
    <text evidence="13">The sequence shown here is derived from an EMBL/GenBank/DDBJ whole genome shotgun (WGS) entry which is preliminary data.</text>
</comment>
<evidence type="ECO:0000259" key="11">
    <source>
        <dbReference type="Pfam" id="PF01514"/>
    </source>
</evidence>
<keyword evidence="13" id="KW-0969">Cilium</keyword>
<dbReference type="InterPro" id="IPR013556">
    <property type="entry name" value="Flag_M-ring_C"/>
</dbReference>
<dbReference type="Proteomes" id="UP001156641">
    <property type="component" value="Unassembled WGS sequence"/>
</dbReference>
<dbReference type="Gene3D" id="3.30.300.30">
    <property type="match status" value="1"/>
</dbReference>
<dbReference type="PRINTS" id="PR01009">
    <property type="entry name" value="FLGMRINGFLIF"/>
</dbReference>
<dbReference type="InterPro" id="IPR043427">
    <property type="entry name" value="YscJ/FliF"/>
</dbReference>
<gene>
    <name evidence="13" type="primary">fliF</name>
    <name evidence="13" type="ORF">GCM10010909_22020</name>
</gene>
<feature type="compositionally biased region" description="Low complexity" evidence="9">
    <location>
        <begin position="312"/>
        <end position="326"/>
    </location>
</feature>
<comment type="similarity">
    <text evidence="3">Belongs to the FliF family.</text>
</comment>
<keyword evidence="4" id="KW-1003">Cell membrane</keyword>
<evidence type="ECO:0000256" key="1">
    <source>
        <dbReference type="ARBA" id="ARBA00004117"/>
    </source>
</evidence>
<dbReference type="RefSeq" id="WP_284258258.1">
    <property type="nucleotide sequence ID" value="NZ_BSOS01000067.1"/>
</dbReference>
<dbReference type="Pfam" id="PF08345">
    <property type="entry name" value="YscJ_FliF_C"/>
    <property type="match status" value="1"/>
</dbReference>
<keyword evidence="13" id="KW-0282">Flagellum</keyword>
<keyword evidence="7 10" id="KW-0472">Membrane</keyword>
<evidence type="ECO:0000256" key="3">
    <source>
        <dbReference type="ARBA" id="ARBA00007971"/>
    </source>
</evidence>
<dbReference type="InterPro" id="IPR000067">
    <property type="entry name" value="FlgMring_FliF"/>
</dbReference>
<feature type="domain" description="Flagellar M-ring C-terminal" evidence="12">
    <location>
        <begin position="245"/>
        <end position="392"/>
    </location>
</feature>
<keyword evidence="14" id="KW-1185">Reference proteome</keyword>
<evidence type="ECO:0000256" key="6">
    <source>
        <dbReference type="ARBA" id="ARBA00022989"/>
    </source>
</evidence>
<evidence type="ECO:0000256" key="2">
    <source>
        <dbReference type="ARBA" id="ARBA00004651"/>
    </source>
</evidence>